<feature type="domain" description="HTH psq-type" evidence="4">
    <location>
        <begin position="117"/>
        <end position="169"/>
    </location>
</feature>
<feature type="coiled-coil region" evidence="2">
    <location>
        <begin position="708"/>
        <end position="735"/>
    </location>
</feature>
<feature type="compositionally biased region" description="Low complexity" evidence="3">
    <location>
        <begin position="189"/>
        <end position="198"/>
    </location>
</feature>
<evidence type="ECO:0000256" key="2">
    <source>
        <dbReference type="SAM" id="Coils"/>
    </source>
</evidence>
<dbReference type="GO" id="GO:0003677">
    <property type="term" value="F:DNA binding"/>
    <property type="evidence" value="ECO:0007669"/>
    <property type="project" value="InterPro"/>
</dbReference>
<reference evidence="7" key="1">
    <citation type="submission" date="2017-02" db="UniProtKB">
        <authorList>
            <consortium name="WormBaseParasite"/>
        </authorList>
    </citation>
    <scope>IDENTIFICATION</scope>
</reference>
<feature type="compositionally biased region" description="Low complexity" evidence="3">
    <location>
        <begin position="8"/>
        <end position="31"/>
    </location>
</feature>
<gene>
    <name evidence="5" type="ORF">TCLT_LOCUS2614</name>
</gene>
<comment type="subcellular location">
    <subcellularLocation>
        <location evidence="1">Nucleus</location>
    </subcellularLocation>
</comment>
<dbReference type="EMBL" id="UYYF01000589">
    <property type="protein sequence ID" value="VDM98674.1"/>
    <property type="molecule type" value="Genomic_DNA"/>
</dbReference>
<feature type="region of interest" description="Disordered" evidence="3">
    <location>
        <begin position="182"/>
        <end position="203"/>
    </location>
</feature>
<keyword evidence="6" id="KW-1185">Reference proteome</keyword>
<sequence>MLQNAKHSNGNSSSDSSNICSYNTNSNNNNHEINDDENNDNDTNKHCIPSNNDSQKIGFVGAFQPVKPRGNVSLSPVVSCMESSATKPEEKLLSRQMDEMAVDSSTPTTTTTERRKKKPYKELTLEEKVQLIRLAEENAGMSQASIAERYSIAKSNVCRILQRKHEYLRAYECAGFAGSRKRKLRGDPQQQQNQHQQQSRVNSCRELNNSLMTAETARKHGITGSQANYPEISGTTEQATTDNHCVIPQRPTAIIRRGNETLRAHMYKQHQISRMFMCRCCNWAFPDKTSLHMHIQAKEEGKTISVPVIGKGNPPTSHQNPHQQQQQHTQQQNENLTVSNVLVEDGRHSPQASTLHMPQPRVPTTNPFAPLQLHSLMTLTPQQAVNLNDQTSLQAAAATLFPQMALLRGASGSGTHVDDLMSKLRERLMLNNLVAQSSFNLAAWLATYPKIDHANKNGTDGNPLDLCSLKESRVNLIPEDDEINVDKEYDDEILTHEQNTTNDQQSSNIVEFSAKDSSAVTRTSREVVSSTNADYKERPKSAQETNKALHESLLRPASDTAVIRTTSLSTMPNLRSAISNSLKNDMNSALKNETCKSLLLTDTPNKSLDSIIISNRSNTNSSNNVIEEHVLSEASDTIENHISPSETHSSTSNGTSPPDSRECFECAVYRGKLAVAESRCQYLEERTATLQSDAIRFSTRVTVSETSSRQFEQESRFLRDQNEVLQRKLLECQEKTLAFMQGDQASNAQAVALYLNDILKTTFLR</sequence>
<feature type="region of interest" description="Disordered" evidence="3">
    <location>
        <begin position="514"/>
        <end position="545"/>
    </location>
</feature>
<dbReference type="WBParaSite" id="TCLT_0000261301-mRNA-1">
    <property type="protein sequence ID" value="TCLT_0000261301-mRNA-1"/>
    <property type="gene ID" value="TCLT_0000261301"/>
</dbReference>
<evidence type="ECO:0000256" key="1">
    <source>
        <dbReference type="ARBA" id="ARBA00004123"/>
    </source>
</evidence>
<dbReference type="AlphaFoldDB" id="A0A0N5CQW3"/>
<dbReference type="OMA" id="LECQEKT"/>
<dbReference type="InterPro" id="IPR007889">
    <property type="entry name" value="HTH_Psq"/>
</dbReference>
<keyword evidence="2" id="KW-0175">Coiled coil</keyword>
<dbReference type="OrthoDB" id="9909311at2759"/>
<feature type="compositionally biased region" description="Low complexity" evidence="3">
    <location>
        <begin position="313"/>
        <end position="333"/>
    </location>
</feature>
<feature type="compositionally biased region" description="Basic and acidic residues" evidence="3">
    <location>
        <begin position="534"/>
        <end position="545"/>
    </location>
</feature>
<protein>
    <submittedName>
        <fullName evidence="7">HTH psq-type domain-containing protein</fullName>
    </submittedName>
</protein>
<dbReference type="Proteomes" id="UP000276776">
    <property type="component" value="Unassembled WGS sequence"/>
</dbReference>
<feature type="region of interest" description="Disordered" evidence="3">
    <location>
        <begin position="95"/>
        <end position="118"/>
    </location>
</feature>
<dbReference type="InterPro" id="IPR009057">
    <property type="entry name" value="Homeodomain-like_sf"/>
</dbReference>
<dbReference type="SUPFAM" id="SSF46689">
    <property type="entry name" value="Homeodomain-like"/>
    <property type="match status" value="1"/>
</dbReference>
<evidence type="ECO:0000259" key="4">
    <source>
        <dbReference type="Pfam" id="PF04218"/>
    </source>
</evidence>
<evidence type="ECO:0000313" key="7">
    <source>
        <dbReference type="WBParaSite" id="TCLT_0000261301-mRNA-1"/>
    </source>
</evidence>
<feature type="region of interest" description="Disordered" evidence="3">
    <location>
        <begin position="1"/>
        <end position="54"/>
    </location>
</feature>
<evidence type="ECO:0000313" key="6">
    <source>
        <dbReference type="Proteomes" id="UP000276776"/>
    </source>
</evidence>
<evidence type="ECO:0000256" key="3">
    <source>
        <dbReference type="SAM" id="MobiDB-lite"/>
    </source>
</evidence>
<feature type="region of interest" description="Disordered" evidence="3">
    <location>
        <begin position="308"/>
        <end position="333"/>
    </location>
</feature>
<reference evidence="5 6" key="2">
    <citation type="submission" date="2018-11" db="EMBL/GenBank/DDBJ databases">
        <authorList>
            <consortium name="Pathogen Informatics"/>
        </authorList>
    </citation>
    <scope>NUCLEOTIDE SEQUENCE [LARGE SCALE GENOMIC DNA]</scope>
</reference>
<dbReference type="Gene3D" id="1.10.10.60">
    <property type="entry name" value="Homeodomain-like"/>
    <property type="match status" value="1"/>
</dbReference>
<name>A0A0N5CQW3_THECL</name>
<dbReference type="STRING" id="103827.A0A0N5CQW3"/>
<dbReference type="GO" id="GO:0005634">
    <property type="term" value="C:nucleus"/>
    <property type="evidence" value="ECO:0007669"/>
    <property type="project" value="UniProtKB-SubCell"/>
</dbReference>
<dbReference type="Pfam" id="PF04218">
    <property type="entry name" value="CENP-B_N"/>
    <property type="match status" value="1"/>
</dbReference>
<proteinExistence type="predicted"/>
<feature type="compositionally biased region" description="Polar residues" evidence="3">
    <location>
        <begin position="514"/>
        <end position="533"/>
    </location>
</feature>
<accession>A0A0N5CQW3</accession>
<evidence type="ECO:0000313" key="5">
    <source>
        <dbReference type="EMBL" id="VDM98674.1"/>
    </source>
</evidence>
<organism evidence="7">
    <name type="scientific">Thelazia callipaeda</name>
    <name type="common">Oriental eyeworm</name>
    <name type="synonym">Parasitic nematode</name>
    <dbReference type="NCBI Taxonomy" id="103827"/>
    <lineage>
        <taxon>Eukaryota</taxon>
        <taxon>Metazoa</taxon>
        <taxon>Ecdysozoa</taxon>
        <taxon>Nematoda</taxon>
        <taxon>Chromadorea</taxon>
        <taxon>Rhabditida</taxon>
        <taxon>Spirurina</taxon>
        <taxon>Spiruromorpha</taxon>
        <taxon>Thelazioidea</taxon>
        <taxon>Thelaziidae</taxon>
        <taxon>Thelazia</taxon>
    </lineage>
</organism>